<evidence type="ECO:0000313" key="3">
    <source>
        <dbReference type="Proteomes" id="UP000011713"/>
    </source>
</evidence>
<accession>M4BM66</accession>
<feature type="region of interest" description="Disordered" evidence="1">
    <location>
        <begin position="1"/>
        <end position="20"/>
    </location>
</feature>
<reference evidence="3" key="1">
    <citation type="journal article" date="2010" name="Science">
        <title>Signatures of adaptation to obligate biotrophy in the Hyaloperonospora arabidopsidis genome.</title>
        <authorList>
            <person name="Baxter L."/>
            <person name="Tripathy S."/>
            <person name="Ishaque N."/>
            <person name="Boot N."/>
            <person name="Cabral A."/>
            <person name="Kemen E."/>
            <person name="Thines M."/>
            <person name="Ah-Fong A."/>
            <person name="Anderson R."/>
            <person name="Badejoko W."/>
            <person name="Bittner-Eddy P."/>
            <person name="Boore J.L."/>
            <person name="Chibucos M.C."/>
            <person name="Coates M."/>
            <person name="Dehal P."/>
            <person name="Delehaunty K."/>
            <person name="Dong S."/>
            <person name="Downton P."/>
            <person name="Dumas B."/>
            <person name="Fabro G."/>
            <person name="Fronick C."/>
            <person name="Fuerstenberg S.I."/>
            <person name="Fulton L."/>
            <person name="Gaulin E."/>
            <person name="Govers F."/>
            <person name="Hughes L."/>
            <person name="Humphray S."/>
            <person name="Jiang R.H."/>
            <person name="Judelson H."/>
            <person name="Kamoun S."/>
            <person name="Kyung K."/>
            <person name="Meijer H."/>
            <person name="Minx P."/>
            <person name="Morris P."/>
            <person name="Nelson J."/>
            <person name="Phuntumart V."/>
            <person name="Qutob D."/>
            <person name="Rehmany A."/>
            <person name="Rougon-Cardoso A."/>
            <person name="Ryden P."/>
            <person name="Torto-Alalibo T."/>
            <person name="Studholme D."/>
            <person name="Wang Y."/>
            <person name="Win J."/>
            <person name="Wood J."/>
            <person name="Clifton S.W."/>
            <person name="Rogers J."/>
            <person name="Van den Ackerveken G."/>
            <person name="Jones J.D."/>
            <person name="McDowell J.M."/>
            <person name="Beynon J."/>
            <person name="Tyler B.M."/>
        </authorList>
    </citation>
    <scope>NUCLEOTIDE SEQUENCE [LARGE SCALE GENOMIC DNA]</scope>
    <source>
        <strain evidence="3">Emoy2</strain>
    </source>
</reference>
<dbReference type="EMBL" id="JH598412">
    <property type="status" value="NOT_ANNOTATED_CDS"/>
    <property type="molecule type" value="Genomic_DNA"/>
</dbReference>
<dbReference type="Proteomes" id="UP000011713">
    <property type="component" value="Unassembled WGS sequence"/>
</dbReference>
<dbReference type="AlphaFoldDB" id="M4BM66"/>
<keyword evidence="3" id="KW-1185">Reference proteome</keyword>
<dbReference type="eggNOG" id="ENOG502RGAH">
    <property type="taxonomic scope" value="Eukaryota"/>
</dbReference>
<feature type="region of interest" description="Disordered" evidence="1">
    <location>
        <begin position="94"/>
        <end position="119"/>
    </location>
</feature>
<dbReference type="VEuPathDB" id="FungiDB:HpaG807501"/>
<name>M4BM66_HYAAE</name>
<dbReference type="HOGENOM" id="CLU_948170_0_0_1"/>
<sequence length="294" mass="33649">MESSDSVGIQRTSLGPSGAAHLRDRVETIKIEPSSMITCAKGEMKSTMQGHLRTYLDEATERFHQVQRERAYQAIYPSQRIKPARVQETYTPDVEMESVRSHHSRSDIFDPKDADPDNLGQEERRRAMVAITETLQNGGGIPQRVLVSAMTELKEFSGKDRDEDRASFWISKVKSAFLRDQAPDEEKCLVFGDRLTGPARNWYNQLIQSTRHKWKLLLDCFMIQYGGQGVAVARQYYLARKRSDETPLEYLHRLNVAATHAKIAIKEERLATSATRREHVEHFIATLDDRDLAK</sequence>
<reference evidence="2" key="2">
    <citation type="submission" date="2015-06" db="UniProtKB">
        <authorList>
            <consortium name="EnsemblProtists"/>
        </authorList>
    </citation>
    <scope>IDENTIFICATION</scope>
    <source>
        <strain evidence="2">Emoy2</strain>
    </source>
</reference>
<organism evidence="2 3">
    <name type="scientific">Hyaloperonospora arabidopsidis (strain Emoy2)</name>
    <name type="common">Downy mildew agent</name>
    <name type="synonym">Peronospora arabidopsidis</name>
    <dbReference type="NCBI Taxonomy" id="559515"/>
    <lineage>
        <taxon>Eukaryota</taxon>
        <taxon>Sar</taxon>
        <taxon>Stramenopiles</taxon>
        <taxon>Oomycota</taxon>
        <taxon>Peronosporomycetes</taxon>
        <taxon>Peronosporales</taxon>
        <taxon>Peronosporaceae</taxon>
        <taxon>Hyaloperonospora</taxon>
    </lineage>
</organism>
<protein>
    <recommendedName>
        <fullName evidence="4">Retrotransposon gag domain-containing protein</fullName>
    </recommendedName>
</protein>
<evidence type="ECO:0000313" key="2">
    <source>
        <dbReference type="EnsemblProtists" id="HpaP807501"/>
    </source>
</evidence>
<dbReference type="OMA" id="VQRERAY"/>
<evidence type="ECO:0000256" key="1">
    <source>
        <dbReference type="SAM" id="MobiDB-lite"/>
    </source>
</evidence>
<dbReference type="InParanoid" id="M4BM66"/>
<dbReference type="EnsemblProtists" id="HpaT807501">
    <property type="protein sequence ID" value="HpaP807501"/>
    <property type="gene ID" value="HpaG807501"/>
</dbReference>
<feature type="compositionally biased region" description="Polar residues" evidence="1">
    <location>
        <begin position="1"/>
        <end position="15"/>
    </location>
</feature>
<evidence type="ECO:0008006" key="4">
    <source>
        <dbReference type="Google" id="ProtNLM"/>
    </source>
</evidence>
<proteinExistence type="predicted"/>
<feature type="compositionally biased region" description="Basic and acidic residues" evidence="1">
    <location>
        <begin position="97"/>
        <end position="119"/>
    </location>
</feature>